<dbReference type="EMBL" id="KE525300">
    <property type="protein sequence ID" value="KFB45272.1"/>
    <property type="molecule type" value="Genomic_DNA"/>
</dbReference>
<dbReference type="AlphaFoldDB" id="A0A084W4X8"/>
<dbReference type="Proteomes" id="UP000030765">
    <property type="component" value="Unassembled WGS sequence"/>
</dbReference>
<protein>
    <submittedName>
        <fullName evidence="2 3">Uncharacterized protein</fullName>
    </submittedName>
</protein>
<feature type="compositionally biased region" description="Polar residues" evidence="1">
    <location>
        <begin position="1"/>
        <end position="17"/>
    </location>
</feature>
<dbReference type="VEuPathDB" id="VectorBase:ASIC013198"/>
<evidence type="ECO:0000313" key="2">
    <source>
        <dbReference type="EMBL" id="KFB45272.1"/>
    </source>
</evidence>
<feature type="region of interest" description="Disordered" evidence="1">
    <location>
        <begin position="1"/>
        <end position="24"/>
    </location>
</feature>
<gene>
    <name evidence="2" type="ORF">ZHAS_00013198</name>
</gene>
<organism evidence="2">
    <name type="scientific">Anopheles sinensis</name>
    <name type="common">Mosquito</name>
    <dbReference type="NCBI Taxonomy" id="74873"/>
    <lineage>
        <taxon>Eukaryota</taxon>
        <taxon>Metazoa</taxon>
        <taxon>Ecdysozoa</taxon>
        <taxon>Arthropoda</taxon>
        <taxon>Hexapoda</taxon>
        <taxon>Insecta</taxon>
        <taxon>Pterygota</taxon>
        <taxon>Neoptera</taxon>
        <taxon>Endopterygota</taxon>
        <taxon>Diptera</taxon>
        <taxon>Nematocera</taxon>
        <taxon>Culicoidea</taxon>
        <taxon>Culicidae</taxon>
        <taxon>Anophelinae</taxon>
        <taxon>Anopheles</taxon>
    </lineage>
</organism>
<keyword evidence="4" id="KW-1185">Reference proteome</keyword>
<name>A0A084W4X8_ANOSI</name>
<proteinExistence type="predicted"/>
<reference evidence="2 4" key="1">
    <citation type="journal article" date="2014" name="BMC Genomics">
        <title>Genome sequence of Anopheles sinensis provides insight into genetics basis of mosquito competence for malaria parasites.</title>
        <authorList>
            <person name="Zhou D."/>
            <person name="Zhang D."/>
            <person name="Ding G."/>
            <person name="Shi L."/>
            <person name="Hou Q."/>
            <person name="Ye Y."/>
            <person name="Xu Y."/>
            <person name="Zhou H."/>
            <person name="Xiong C."/>
            <person name="Li S."/>
            <person name="Yu J."/>
            <person name="Hong S."/>
            <person name="Yu X."/>
            <person name="Zou P."/>
            <person name="Chen C."/>
            <person name="Chang X."/>
            <person name="Wang W."/>
            <person name="Lv Y."/>
            <person name="Sun Y."/>
            <person name="Ma L."/>
            <person name="Shen B."/>
            <person name="Zhu C."/>
        </authorList>
    </citation>
    <scope>NUCLEOTIDE SEQUENCE [LARGE SCALE GENOMIC DNA]</scope>
</reference>
<dbReference type="EnsemblMetazoa" id="ASIC013198-RA">
    <property type="protein sequence ID" value="ASIC013198-PA"/>
    <property type="gene ID" value="ASIC013198"/>
</dbReference>
<evidence type="ECO:0000256" key="1">
    <source>
        <dbReference type="SAM" id="MobiDB-lite"/>
    </source>
</evidence>
<evidence type="ECO:0000313" key="4">
    <source>
        <dbReference type="Proteomes" id="UP000030765"/>
    </source>
</evidence>
<sequence>MRTFSYQNFRQQDAHSYQHQRDAGCPFENPESNYQFLPQTLSQRLISPQDVHKKWYLLVRERVGYGKKQAQALIIHFSEKKLFGVVHSRGRAGVFEKG</sequence>
<accession>A0A084W4X8</accession>
<dbReference type="EMBL" id="ATLV01020406">
    <property type="status" value="NOT_ANNOTATED_CDS"/>
    <property type="molecule type" value="Genomic_DNA"/>
</dbReference>
<reference evidence="3" key="2">
    <citation type="submission" date="2020-05" db="UniProtKB">
        <authorList>
            <consortium name="EnsemblMetazoa"/>
        </authorList>
    </citation>
    <scope>IDENTIFICATION</scope>
</reference>
<evidence type="ECO:0000313" key="3">
    <source>
        <dbReference type="EnsemblMetazoa" id="ASIC013198-PA"/>
    </source>
</evidence>